<sequence length="364" mass="39944">MTETDWLAGTDGDDMLLFVADRLTPRQWAFLAAAHVRRLWDTLPDGPFRAAVEAVESEETLSADARAEWVRRVTAAEPEAAEAAGAAQLEVVRLADPDAADVSGPVLARPTQIAPAFPLFAAASRHARNAIEWASDAVTDAAEAVRRLLEEPGEHTFSRVRRAVDRAAETRNNAARAANLARRFKQEGDELADTAAGSKNKRLEAARAEEMVRKGEEGAGLAPGSEGTGDDRLRLAAEKLLARTLREVVGNPFKEPRFEPSWRTEAAVGLARGIFAERAWDRLPVLADALLDADCDEEQLLRHLRGTEKVVKEPPQHARGCWAVELVLGRWQPLPPPDPNAPKRKLVDDDFWDSIDDLDEEDVA</sequence>
<organism evidence="2 3">
    <name type="scientific">Urbifossiella limnaea</name>
    <dbReference type="NCBI Taxonomy" id="2528023"/>
    <lineage>
        <taxon>Bacteria</taxon>
        <taxon>Pseudomonadati</taxon>
        <taxon>Planctomycetota</taxon>
        <taxon>Planctomycetia</taxon>
        <taxon>Gemmatales</taxon>
        <taxon>Gemmataceae</taxon>
        <taxon>Urbifossiella</taxon>
    </lineage>
</organism>
<keyword evidence="3" id="KW-1185">Reference proteome</keyword>
<dbReference type="Proteomes" id="UP000319576">
    <property type="component" value="Chromosome"/>
</dbReference>
<dbReference type="AlphaFoldDB" id="A0A517XYC6"/>
<proteinExistence type="predicted"/>
<evidence type="ECO:0000256" key="1">
    <source>
        <dbReference type="SAM" id="MobiDB-lite"/>
    </source>
</evidence>
<dbReference type="EMBL" id="CP036273">
    <property type="protein sequence ID" value="QDU22505.1"/>
    <property type="molecule type" value="Genomic_DNA"/>
</dbReference>
<dbReference type="KEGG" id="uli:ETAA1_44870"/>
<dbReference type="RefSeq" id="WP_202920322.1">
    <property type="nucleotide sequence ID" value="NZ_CP036273.1"/>
</dbReference>
<reference evidence="2 3" key="1">
    <citation type="submission" date="2019-02" db="EMBL/GenBank/DDBJ databases">
        <title>Deep-cultivation of Planctomycetes and their phenomic and genomic characterization uncovers novel biology.</title>
        <authorList>
            <person name="Wiegand S."/>
            <person name="Jogler M."/>
            <person name="Boedeker C."/>
            <person name="Pinto D."/>
            <person name="Vollmers J."/>
            <person name="Rivas-Marin E."/>
            <person name="Kohn T."/>
            <person name="Peeters S.H."/>
            <person name="Heuer A."/>
            <person name="Rast P."/>
            <person name="Oberbeckmann S."/>
            <person name="Bunk B."/>
            <person name="Jeske O."/>
            <person name="Meyerdierks A."/>
            <person name="Storesund J.E."/>
            <person name="Kallscheuer N."/>
            <person name="Luecker S."/>
            <person name="Lage O.M."/>
            <person name="Pohl T."/>
            <person name="Merkel B.J."/>
            <person name="Hornburger P."/>
            <person name="Mueller R.-W."/>
            <person name="Bruemmer F."/>
            <person name="Labrenz M."/>
            <person name="Spormann A.M."/>
            <person name="Op den Camp H."/>
            <person name="Overmann J."/>
            <person name="Amann R."/>
            <person name="Jetten M.S.M."/>
            <person name="Mascher T."/>
            <person name="Medema M.H."/>
            <person name="Devos D.P."/>
            <person name="Kaster A.-K."/>
            <person name="Ovreas L."/>
            <person name="Rohde M."/>
            <person name="Galperin M.Y."/>
            <person name="Jogler C."/>
        </authorList>
    </citation>
    <scope>NUCLEOTIDE SEQUENCE [LARGE SCALE GENOMIC DNA]</scope>
    <source>
        <strain evidence="2 3">ETA_A1</strain>
    </source>
</reference>
<accession>A0A517XYC6</accession>
<name>A0A517XYC6_9BACT</name>
<gene>
    <name evidence="2" type="ORF">ETAA1_44870</name>
</gene>
<evidence type="ECO:0000313" key="3">
    <source>
        <dbReference type="Proteomes" id="UP000319576"/>
    </source>
</evidence>
<protein>
    <submittedName>
        <fullName evidence="2">Uncharacterized protein</fullName>
    </submittedName>
</protein>
<evidence type="ECO:0000313" key="2">
    <source>
        <dbReference type="EMBL" id="QDU22505.1"/>
    </source>
</evidence>
<feature type="region of interest" description="Disordered" evidence="1">
    <location>
        <begin position="209"/>
        <end position="229"/>
    </location>
</feature>